<evidence type="ECO:0000256" key="7">
    <source>
        <dbReference type="ARBA" id="ARBA00023146"/>
    </source>
</evidence>
<keyword evidence="13" id="KW-1185">Reference proteome</keyword>
<comment type="subunit">
    <text evidence="9">Homodimer.</text>
</comment>
<dbReference type="Pfam" id="PF22421">
    <property type="entry name" value="SYY_C-terminal"/>
    <property type="match status" value="1"/>
</dbReference>
<feature type="domain" description="RNA-binding S4" evidence="11">
    <location>
        <begin position="353"/>
        <end position="414"/>
    </location>
</feature>
<feature type="short sequence motif" description="'HIGH' region" evidence="9">
    <location>
        <begin position="57"/>
        <end position="66"/>
    </location>
</feature>
<keyword evidence="6 9" id="KW-0648">Protein biosynthesis</keyword>
<dbReference type="Pfam" id="PF00579">
    <property type="entry name" value="tRNA-synt_1b"/>
    <property type="match status" value="1"/>
</dbReference>
<dbReference type="Proteomes" id="UP001596410">
    <property type="component" value="Unassembled WGS sequence"/>
</dbReference>
<dbReference type="Gene3D" id="3.40.50.620">
    <property type="entry name" value="HUPs"/>
    <property type="match status" value="1"/>
</dbReference>
<dbReference type="PROSITE" id="PS50889">
    <property type="entry name" value="S4"/>
    <property type="match status" value="1"/>
</dbReference>
<dbReference type="InterPro" id="IPR002305">
    <property type="entry name" value="aa-tRNA-synth_Ic"/>
</dbReference>
<evidence type="ECO:0000256" key="4">
    <source>
        <dbReference type="ARBA" id="ARBA00022840"/>
    </source>
</evidence>
<evidence type="ECO:0000313" key="12">
    <source>
        <dbReference type="EMBL" id="MFC7063754.1"/>
    </source>
</evidence>
<dbReference type="PANTHER" id="PTHR11766:SF1">
    <property type="entry name" value="TYROSINE--TRNA LIGASE"/>
    <property type="match status" value="1"/>
</dbReference>
<dbReference type="PRINTS" id="PR01040">
    <property type="entry name" value="TRNASYNTHTYR"/>
</dbReference>
<evidence type="ECO:0000313" key="13">
    <source>
        <dbReference type="Proteomes" id="UP001596410"/>
    </source>
</evidence>
<dbReference type="GO" id="GO:0004831">
    <property type="term" value="F:tyrosine-tRNA ligase activity"/>
    <property type="evidence" value="ECO:0007669"/>
    <property type="project" value="UniProtKB-EC"/>
</dbReference>
<dbReference type="Gene3D" id="3.10.290.10">
    <property type="entry name" value="RNA-binding S4 domain"/>
    <property type="match status" value="1"/>
</dbReference>
<name>A0ABW2ETI5_9BACI</name>
<comment type="similarity">
    <text evidence="9">Belongs to the class-I aminoacyl-tRNA synthetase family. TyrS type 2 subfamily.</text>
</comment>
<dbReference type="InterPro" id="IPR024088">
    <property type="entry name" value="Tyr-tRNA-ligase_bac-type"/>
</dbReference>
<dbReference type="InterPro" id="IPR002307">
    <property type="entry name" value="Tyr-tRNA-ligase"/>
</dbReference>
<dbReference type="CDD" id="cd00165">
    <property type="entry name" value="S4"/>
    <property type="match status" value="1"/>
</dbReference>
<accession>A0ABW2ETI5</accession>
<dbReference type="Gene3D" id="1.10.240.10">
    <property type="entry name" value="Tyrosyl-Transfer RNA Synthetase"/>
    <property type="match status" value="1"/>
</dbReference>
<evidence type="ECO:0000256" key="10">
    <source>
        <dbReference type="PROSITE-ProRule" id="PRU00182"/>
    </source>
</evidence>
<dbReference type="HAMAP" id="MF_02007">
    <property type="entry name" value="Tyr_tRNA_synth_type2"/>
    <property type="match status" value="1"/>
</dbReference>
<gene>
    <name evidence="9 12" type="primary">tyrS</name>
    <name evidence="12" type="ORF">ACFQIC_18300</name>
</gene>
<evidence type="ECO:0000256" key="5">
    <source>
        <dbReference type="ARBA" id="ARBA00022884"/>
    </source>
</evidence>
<comment type="function">
    <text evidence="9">Catalyzes the attachment of tyrosine to tRNA(Tyr) in a two-step reaction: tyrosine is first activated by ATP to form Tyr-AMP and then transferred to the acceptor end of tRNA(Tyr).</text>
</comment>
<dbReference type="PROSITE" id="PS00178">
    <property type="entry name" value="AA_TRNA_LIGASE_I"/>
    <property type="match status" value="1"/>
</dbReference>
<dbReference type="PANTHER" id="PTHR11766">
    <property type="entry name" value="TYROSYL-TRNA SYNTHETASE"/>
    <property type="match status" value="1"/>
</dbReference>
<proteinExistence type="inferred from homology"/>
<evidence type="ECO:0000259" key="11">
    <source>
        <dbReference type="SMART" id="SM00363"/>
    </source>
</evidence>
<dbReference type="CDD" id="cd00805">
    <property type="entry name" value="TyrRS_core"/>
    <property type="match status" value="1"/>
</dbReference>
<keyword evidence="5 10" id="KW-0694">RNA-binding</keyword>
<dbReference type="InterPro" id="IPR036986">
    <property type="entry name" value="S4_RNA-bd_sf"/>
</dbReference>
<feature type="short sequence motif" description="'KMSKS' region" evidence="9">
    <location>
        <begin position="241"/>
        <end position="245"/>
    </location>
</feature>
<dbReference type="EMBL" id="JBHSZV010000053">
    <property type="protein sequence ID" value="MFC7063754.1"/>
    <property type="molecule type" value="Genomic_DNA"/>
</dbReference>
<dbReference type="SUPFAM" id="SSF52374">
    <property type="entry name" value="Nucleotidylyl transferase"/>
    <property type="match status" value="1"/>
</dbReference>
<dbReference type="InterPro" id="IPR014729">
    <property type="entry name" value="Rossmann-like_a/b/a_fold"/>
</dbReference>
<protein>
    <recommendedName>
        <fullName evidence="9">Tyrosine--tRNA ligase</fullName>
        <ecNumber evidence="9">6.1.1.1</ecNumber>
    </recommendedName>
    <alternativeName>
        <fullName evidence="9">Tyrosyl-tRNA synthetase</fullName>
        <shortName evidence="9">TyrRS</shortName>
    </alternativeName>
</protein>
<sequence>MKYVDQLNKEQQIELQNQYEVLSYGVDTIAPEEEFKDKIAKSIKKNQPLKVKLGLDPTAPDVHIGHTVVLNKLKQFQQFGHTIQLIIGDFTGKIGDPTGKATARKALTDEEVRHNAKTYYEQFGKVIDIDAVELHYNSQWLSKVDFTEVIQLASNVTVARMLERKDFHHRYQSNKPIYLHEFFYPVMQGYDSHILESDIELGGTDQEFNVLFGRQVQEQFGQEKQVVLLLPLIEGLDGIEKMSKSKDNYIGIDESPNDIFGKTMSIPDELIIKYFELTSNLTIDEVSQIRTQLENGILHPKDAKIRLAHSFVEMLYDKEEAKRSQVNFANIFQKNKMPEEVPEVVWGKELSIGILDLVTELDLLPSKSEVRRMIKNGGIRINQEKIIDPLTTVQVIDGIIVQVGKRKFVKLKLNN</sequence>
<feature type="binding site" evidence="9">
    <location>
        <position position="244"/>
    </location>
    <ligand>
        <name>ATP</name>
        <dbReference type="ChEBI" id="CHEBI:30616"/>
    </ligand>
</feature>
<dbReference type="SUPFAM" id="SSF55174">
    <property type="entry name" value="Alpha-L RNA-binding motif"/>
    <property type="match status" value="1"/>
</dbReference>
<keyword evidence="3 9" id="KW-0547">Nucleotide-binding</keyword>
<dbReference type="InterPro" id="IPR002942">
    <property type="entry name" value="S4_RNA-bd"/>
</dbReference>
<keyword evidence="4 9" id="KW-0067">ATP-binding</keyword>
<dbReference type="NCBIfam" id="TIGR00234">
    <property type="entry name" value="tyrS"/>
    <property type="match status" value="1"/>
</dbReference>
<dbReference type="InterPro" id="IPR001412">
    <property type="entry name" value="aa-tRNA-synth_I_CS"/>
</dbReference>
<dbReference type="EC" id="6.1.1.1" evidence="9"/>
<comment type="caution">
    <text evidence="12">The sequence shown here is derived from an EMBL/GenBank/DDBJ whole genome shotgun (WGS) entry which is preliminary data.</text>
</comment>
<organism evidence="12 13">
    <name type="scientific">Halobacillus seohaensis</name>
    <dbReference type="NCBI Taxonomy" id="447421"/>
    <lineage>
        <taxon>Bacteria</taxon>
        <taxon>Bacillati</taxon>
        <taxon>Bacillota</taxon>
        <taxon>Bacilli</taxon>
        <taxon>Bacillales</taxon>
        <taxon>Bacillaceae</taxon>
        <taxon>Halobacillus</taxon>
    </lineage>
</organism>
<evidence type="ECO:0000256" key="6">
    <source>
        <dbReference type="ARBA" id="ARBA00022917"/>
    </source>
</evidence>
<comment type="catalytic activity">
    <reaction evidence="8 9">
        <text>tRNA(Tyr) + L-tyrosine + ATP = L-tyrosyl-tRNA(Tyr) + AMP + diphosphate + H(+)</text>
        <dbReference type="Rhea" id="RHEA:10220"/>
        <dbReference type="Rhea" id="RHEA-COMP:9706"/>
        <dbReference type="Rhea" id="RHEA-COMP:9707"/>
        <dbReference type="ChEBI" id="CHEBI:15378"/>
        <dbReference type="ChEBI" id="CHEBI:30616"/>
        <dbReference type="ChEBI" id="CHEBI:33019"/>
        <dbReference type="ChEBI" id="CHEBI:58315"/>
        <dbReference type="ChEBI" id="CHEBI:78442"/>
        <dbReference type="ChEBI" id="CHEBI:78536"/>
        <dbReference type="ChEBI" id="CHEBI:456215"/>
        <dbReference type="EC" id="6.1.1.1"/>
    </reaction>
</comment>
<evidence type="ECO:0000256" key="2">
    <source>
        <dbReference type="ARBA" id="ARBA00022598"/>
    </source>
</evidence>
<keyword evidence="2 9" id="KW-0436">Ligase</keyword>
<dbReference type="RefSeq" id="WP_204710207.1">
    <property type="nucleotide sequence ID" value="NZ_JBHSZV010000053.1"/>
</dbReference>
<evidence type="ECO:0000256" key="9">
    <source>
        <dbReference type="HAMAP-Rule" id="MF_02007"/>
    </source>
</evidence>
<evidence type="ECO:0000256" key="1">
    <source>
        <dbReference type="ARBA" id="ARBA00022490"/>
    </source>
</evidence>
<evidence type="ECO:0000256" key="3">
    <source>
        <dbReference type="ARBA" id="ARBA00022741"/>
    </source>
</evidence>
<dbReference type="SMART" id="SM00363">
    <property type="entry name" value="S4"/>
    <property type="match status" value="1"/>
</dbReference>
<dbReference type="InterPro" id="IPR024108">
    <property type="entry name" value="Tyr-tRNA-ligase_bac_2"/>
</dbReference>
<comment type="subcellular location">
    <subcellularLocation>
        <location evidence="9">Cytoplasm</location>
    </subcellularLocation>
</comment>
<evidence type="ECO:0000256" key="8">
    <source>
        <dbReference type="ARBA" id="ARBA00048248"/>
    </source>
</evidence>
<dbReference type="InterPro" id="IPR054608">
    <property type="entry name" value="SYY-like_C"/>
</dbReference>
<keyword evidence="1 9" id="KW-0963">Cytoplasm</keyword>
<keyword evidence="7 9" id="KW-0030">Aminoacyl-tRNA synthetase</keyword>
<reference evidence="13" key="1">
    <citation type="journal article" date="2019" name="Int. J. Syst. Evol. Microbiol.">
        <title>The Global Catalogue of Microorganisms (GCM) 10K type strain sequencing project: providing services to taxonomists for standard genome sequencing and annotation.</title>
        <authorList>
            <consortium name="The Broad Institute Genomics Platform"/>
            <consortium name="The Broad Institute Genome Sequencing Center for Infectious Disease"/>
            <person name="Wu L."/>
            <person name="Ma J."/>
        </authorList>
    </citation>
    <scope>NUCLEOTIDE SEQUENCE [LARGE SCALE GENOMIC DNA]</scope>
    <source>
        <strain evidence="13">CGMCC 4.1621</strain>
    </source>
</reference>